<dbReference type="InterPro" id="IPR004540">
    <property type="entry name" value="Transl_elong_EFG/EF2"/>
</dbReference>
<dbReference type="Pfam" id="PF22042">
    <property type="entry name" value="EF-G_D2"/>
    <property type="match status" value="1"/>
</dbReference>
<dbReference type="InterPro" id="IPR041095">
    <property type="entry name" value="EFG_II"/>
</dbReference>
<dbReference type="FunFam" id="2.40.30.10:FF:000006">
    <property type="entry name" value="Elongation factor G"/>
    <property type="match status" value="1"/>
</dbReference>
<dbReference type="AlphaFoldDB" id="A0A844G2W4"/>
<dbReference type="PANTHER" id="PTHR43261:SF1">
    <property type="entry name" value="RIBOSOME-RELEASING FACTOR 2, MITOCHONDRIAL"/>
    <property type="match status" value="1"/>
</dbReference>
<protein>
    <recommendedName>
        <fullName evidence="2 8">Elongation factor G</fullName>
        <shortName evidence="8">EF-G</shortName>
    </recommendedName>
</protein>
<dbReference type="SUPFAM" id="SSF54980">
    <property type="entry name" value="EF-G C-terminal domain-like"/>
    <property type="match status" value="2"/>
</dbReference>
<dbReference type="RefSeq" id="WP_106054175.1">
    <property type="nucleotide sequence ID" value="NZ_CALXOB010000051.1"/>
</dbReference>
<dbReference type="InterPro" id="IPR000795">
    <property type="entry name" value="T_Tr_GTP-bd_dom"/>
</dbReference>
<dbReference type="SMART" id="SM00889">
    <property type="entry name" value="EFG_IV"/>
    <property type="match status" value="1"/>
</dbReference>
<evidence type="ECO:0000313" key="11">
    <source>
        <dbReference type="Proteomes" id="UP000435649"/>
    </source>
</evidence>
<reference evidence="10 11" key="1">
    <citation type="submission" date="2019-08" db="EMBL/GenBank/DDBJ databases">
        <title>In-depth cultivation of the pig gut microbiome towards novel bacterial diversity and tailored functional studies.</title>
        <authorList>
            <person name="Wylensek D."/>
            <person name="Hitch T.C.A."/>
            <person name="Clavel T."/>
        </authorList>
    </citation>
    <scope>NUCLEOTIDE SEQUENCE [LARGE SCALE GENOMIC DNA]</scope>
    <source>
        <strain evidence="10 11">BBE-744-WT-12</strain>
    </source>
</reference>
<evidence type="ECO:0000256" key="6">
    <source>
        <dbReference type="ARBA" id="ARBA00023134"/>
    </source>
</evidence>
<keyword evidence="5 8" id="KW-0648">Protein biosynthesis</keyword>
<gene>
    <name evidence="8 10" type="primary">fusA</name>
    <name evidence="10" type="ORF">FYJ85_09285</name>
</gene>
<feature type="binding site" evidence="8">
    <location>
        <begin position="94"/>
        <end position="98"/>
    </location>
    <ligand>
        <name>GTP</name>
        <dbReference type="ChEBI" id="CHEBI:37565"/>
    </ligand>
</feature>
<dbReference type="Proteomes" id="UP000435649">
    <property type="component" value="Unassembled WGS sequence"/>
</dbReference>
<keyword evidence="11" id="KW-1185">Reference proteome</keyword>
<dbReference type="Pfam" id="PF14492">
    <property type="entry name" value="EFG_III"/>
    <property type="match status" value="1"/>
</dbReference>
<proteinExistence type="inferred from homology"/>
<dbReference type="InterPro" id="IPR000640">
    <property type="entry name" value="EFG_V-like"/>
</dbReference>
<dbReference type="CDD" id="cd01886">
    <property type="entry name" value="EF-G"/>
    <property type="match status" value="1"/>
</dbReference>
<evidence type="ECO:0000256" key="1">
    <source>
        <dbReference type="ARBA" id="ARBA00005870"/>
    </source>
</evidence>
<feature type="binding site" evidence="8">
    <location>
        <begin position="148"/>
        <end position="151"/>
    </location>
    <ligand>
        <name>GTP</name>
        <dbReference type="ChEBI" id="CHEBI:37565"/>
    </ligand>
</feature>
<dbReference type="InterPro" id="IPR005517">
    <property type="entry name" value="Transl_elong_EFG/EF2_IV"/>
</dbReference>
<evidence type="ECO:0000256" key="8">
    <source>
        <dbReference type="HAMAP-Rule" id="MF_00054"/>
    </source>
</evidence>
<dbReference type="PANTHER" id="PTHR43261">
    <property type="entry name" value="TRANSLATION ELONGATION FACTOR G-RELATED"/>
    <property type="match status" value="1"/>
</dbReference>
<dbReference type="NCBIfam" id="TIGR00231">
    <property type="entry name" value="small_GTP"/>
    <property type="match status" value="1"/>
</dbReference>
<dbReference type="PROSITE" id="PS00301">
    <property type="entry name" value="G_TR_1"/>
    <property type="match status" value="1"/>
</dbReference>
<feature type="binding site" evidence="8">
    <location>
        <begin position="30"/>
        <end position="37"/>
    </location>
    <ligand>
        <name>GTP</name>
        <dbReference type="ChEBI" id="CHEBI:37565"/>
    </ligand>
</feature>
<dbReference type="HAMAP" id="MF_00054_B">
    <property type="entry name" value="EF_G_EF_2_B"/>
    <property type="match status" value="1"/>
</dbReference>
<dbReference type="SUPFAM" id="SSF54211">
    <property type="entry name" value="Ribosomal protein S5 domain 2-like"/>
    <property type="match status" value="1"/>
</dbReference>
<sequence length="704" mass="77642">MSTDQDKTQYHESPNRKHALKDYRNIGIMAHIDAGKTTLTERILFYCGVNYKIGDTHEGTATMDWMAQERERGITITSAATTCYWKNHRINIIDTPGHVDFTAEVERSLRVLDGAVAVFCSVGKVQPQSETVWRQAQKYHVPIVALVNKMDRTGADFDGVVTEIHTKLGATPVPLMLPIGREADFKGVIDVLENKCVYFDEKDNGVTMTEEEPTGDLKARQEAAYKHMVECLAEVDDEIMEIFLADEMPSHDQIKAALRRATLAAKIVPVACCTAFKNKGVQKLLDVVVDYLPSPVDIWDIKGTNPDNGEAITRHVGDLQPFAALVFKIMTDPFVGKLYYFRVYSGVASQGMSVYNPRTNKRERLGRLLQMHANQRVEQQEIFSGDIAAAVGLKNVTTGDTICLEEKPIVLESMAFPEPVISIAVEPKSSGDRDKLSKGLVALAEEDPTFQVRSDEETGQTIISGMGELHLEIILDRLVREFKVEANTGAPQVAYREALCGASDSNMKFVRQSGGRGQYGHCIINLIPGERGSGIVIENKVVGGNIPKEYIKPIEQGIREAAASGVLAGYSLIDFKVEIIDGSYHPVDSSEMAFKVAGSMALKDAAKKAGIMLLEPIMKVELTTPDENMGDLIGDITSRRGTIVEINAGENSFTRVHANVPLSELFGYATAIRSLSRGRASYSMEPAHFERVPKQVQDKIVEKK</sequence>
<comment type="similarity">
    <text evidence="1 8">Belongs to the TRAFAC class translation factor GTPase superfamily. Classic translation factor GTPase family. EF-G/EF-2 subfamily.</text>
</comment>
<keyword evidence="3 8" id="KW-0547">Nucleotide-binding</keyword>
<dbReference type="SUPFAM" id="SSF50447">
    <property type="entry name" value="Translation proteins"/>
    <property type="match status" value="1"/>
</dbReference>
<name>A0A844G2W4_9BACT</name>
<dbReference type="FunFam" id="3.30.70.870:FF:000001">
    <property type="entry name" value="Elongation factor G"/>
    <property type="match status" value="1"/>
</dbReference>
<dbReference type="InterPro" id="IPR020568">
    <property type="entry name" value="Ribosomal_Su5_D2-typ_SF"/>
</dbReference>
<keyword evidence="4 8" id="KW-0251">Elongation factor</keyword>
<keyword evidence="8" id="KW-0963">Cytoplasm</keyword>
<dbReference type="InterPro" id="IPR027417">
    <property type="entry name" value="P-loop_NTPase"/>
</dbReference>
<dbReference type="FunFam" id="3.40.50.300:FF:000029">
    <property type="entry name" value="Elongation factor G"/>
    <property type="match status" value="1"/>
</dbReference>
<dbReference type="GO" id="GO:0003924">
    <property type="term" value="F:GTPase activity"/>
    <property type="evidence" value="ECO:0007669"/>
    <property type="project" value="InterPro"/>
</dbReference>
<comment type="subcellular location">
    <subcellularLocation>
        <location evidence="8">Cytoplasm</location>
    </subcellularLocation>
</comment>
<dbReference type="InterPro" id="IPR005225">
    <property type="entry name" value="Small_GTP-bd"/>
</dbReference>
<dbReference type="InterPro" id="IPR035647">
    <property type="entry name" value="EFG_III/V"/>
</dbReference>
<dbReference type="PROSITE" id="PS51722">
    <property type="entry name" value="G_TR_2"/>
    <property type="match status" value="1"/>
</dbReference>
<dbReference type="CDD" id="cd01434">
    <property type="entry name" value="EFG_mtEFG1_IV"/>
    <property type="match status" value="1"/>
</dbReference>
<dbReference type="Gene3D" id="3.30.70.870">
    <property type="entry name" value="Elongation Factor G (Translational Gtpase), domain 3"/>
    <property type="match status" value="1"/>
</dbReference>
<comment type="function">
    <text evidence="7 8">Catalyzes the GTP-dependent ribosomal translocation step during translation elongation. During this step, the ribosome changes from the pre-translocational (PRE) to the post-translocational (POST) state as the newly formed A-site-bound peptidyl-tRNA and P-site-bound deacylated tRNA move to the P and E sites, respectively. Catalyzes the coordinated movement of the two tRNA molecules, the mRNA and conformational changes in the ribosome.</text>
</comment>
<dbReference type="GO" id="GO:0003746">
    <property type="term" value="F:translation elongation factor activity"/>
    <property type="evidence" value="ECO:0007669"/>
    <property type="project" value="UniProtKB-UniRule"/>
</dbReference>
<dbReference type="Pfam" id="PF00009">
    <property type="entry name" value="GTP_EFTU"/>
    <property type="match status" value="1"/>
</dbReference>
<evidence type="ECO:0000256" key="2">
    <source>
        <dbReference type="ARBA" id="ARBA00017872"/>
    </source>
</evidence>
<dbReference type="InterPro" id="IPR014721">
    <property type="entry name" value="Ribsml_uS5_D2-typ_fold_subgr"/>
</dbReference>
<evidence type="ECO:0000256" key="3">
    <source>
        <dbReference type="ARBA" id="ARBA00022741"/>
    </source>
</evidence>
<evidence type="ECO:0000313" key="10">
    <source>
        <dbReference type="EMBL" id="MST97235.1"/>
    </source>
</evidence>
<organism evidence="10 11">
    <name type="scientific">Victivallis lenta</name>
    <dbReference type="NCBI Taxonomy" id="2606640"/>
    <lineage>
        <taxon>Bacteria</taxon>
        <taxon>Pseudomonadati</taxon>
        <taxon>Lentisphaerota</taxon>
        <taxon>Lentisphaeria</taxon>
        <taxon>Victivallales</taxon>
        <taxon>Victivallaceae</taxon>
        <taxon>Victivallis</taxon>
    </lineage>
</organism>
<dbReference type="InterPro" id="IPR009022">
    <property type="entry name" value="EFG_III"/>
</dbReference>
<comment type="caution">
    <text evidence="10">The sequence shown here is derived from an EMBL/GenBank/DDBJ whole genome shotgun (WGS) entry which is preliminary data.</text>
</comment>
<dbReference type="NCBIfam" id="TIGR00484">
    <property type="entry name" value="EF-G"/>
    <property type="match status" value="1"/>
</dbReference>
<dbReference type="CDD" id="cd04088">
    <property type="entry name" value="EFG_mtEFG_II"/>
    <property type="match status" value="1"/>
</dbReference>
<dbReference type="Gene3D" id="2.40.30.10">
    <property type="entry name" value="Translation factors"/>
    <property type="match status" value="1"/>
</dbReference>
<dbReference type="GO" id="GO:0005737">
    <property type="term" value="C:cytoplasm"/>
    <property type="evidence" value="ECO:0007669"/>
    <property type="project" value="UniProtKB-SubCell"/>
</dbReference>
<dbReference type="Pfam" id="PF00679">
    <property type="entry name" value="EFG_C"/>
    <property type="match status" value="1"/>
</dbReference>
<dbReference type="EMBL" id="VUNS01000008">
    <property type="protein sequence ID" value="MST97235.1"/>
    <property type="molecule type" value="Genomic_DNA"/>
</dbReference>
<dbReference type="Pfam" id="PF03764">
    <property type="entry name" value="EFG_IV"/>
    <property type="match status" value="1"/>
</dbReference>
<dbReference type="CDD" id="cd16262">
    <property type="entry name" value="EFG_III"/>
    <property type="match status" value="1"/>
</dbReference>
<evidence type="ECO:0000256" key="5">
    <source>
        <dbReference type="ARBA" id="ARBA00022917"/>
    </source>
</evidence>
<dbReference type="GO" id="GO:0005525">
    <property type="term" value="F:GTP binding"/>
    <property type="evidence" value="ECO:0007669"/>
    <property type="project" value="UniProtKB-UniRule"/>
</dbReference>
<evidence type="ECO:0000259" key="9">
    <source>
        <dbReference type="PROSITE" id="PS51722"/>
    </source>
</evidence>
<dbReference type="NCBIfam" id="NF009381">
    <property type="entry name" value="PRK12740.1-5"/>
    <property type="match status" value="1"/>
</dbReference>
<dbReference type="InterPro" id="IPR053905">
    <property type="entry name" value="EF-G-like_DII"/>
</dbReference>
<evidence type="ECO:0000256" key="7">
    <source>
        <dbReference type="ARBA" id="ARBA00024731"/>
    </source>
</evidence>
<dbReference type="SUPFAM" id="SSF52540">
    <property type="entry name" value="P-loop containing nucleoside triphosphate hydrolases"/>
    <property type="match status" value="1"/>
</dbReference>
<dbReference type="Gene3D" id="3.30.70.240">
    <property type="match status" value="1"/>
</dbReference>
<dbReference type="InterPro" id="IPR009000">
    <property type="entry name" value="Transl_B-barrel_sf"/>
</dbReference>
<dbReference type="Gene3D" id="3.30.230.10">
    <property type="match status" value="1"/>
</dbReference>
<dbReference type="CDD" id="cd03713">
    <property type="entry name" value="EFG_mtEFG_C"/>
    <property type="match status" value="1"/>
</dbReference>
<keyword evidence="6 8" id="KW-0342">GTP-binding</keyword>
<accession>A0A844G2W4</accession>
<dbReference type="InterPro" id="IPR035649">
    <property type="entry name" value="EFG_V"/>
</dbReference>
<dbReference type="SMART" id="SM00838">
    <property type="entry name" value="EFG_C"/>
    <property type="match status" value="1"/>
</dbReference>
<dbReference type="FunFam" id="3.30.70.240:FF:000001">
    <property type="entry name" value="Elongation factor G"/>
    <property type="match status" value="1"/>
</dbReference>
<dbReference type="InterPro" id="IPR031157">
    <property type="entry name" value="G_TR_CS"/>
</dbReference>
<dbReference type="InterPro" id="IPR047872">
    <property type="entry name" value="EFG_IV"/>
</dbReference>
<dbReference type="Gene3D" id="3.40.50.300">
    <property type="entry name" value="P-loop containing nucleotide triphosphate hydrolases"/>
    <property type="match status" value="1"/>
</dbReference>
<dbReference type="GO" id="GO:0032790">
    <property type="term" value="P:ribosome disassembly"/>
    <property type="evidence" value="ECO:0007669"/>
    <property type="project" value="TreeGrafter"/>
</dbReference>
<dbReference type="PRINTS" id="PR00315">
    <property type="entry name" value="ELONGATNFCT"/>
</dbReference>
<evidence type="ECO:0000256" key="4">
    <source>
        <dbReference type="ARBA" id="ARBA00022768"/>
    </source>
</evidence>
<dbReference type="FunFam" id="3.30.230.10:FF:000003">
    <property type="entry name" value="Elongation factor G"/>
    <property type="match status" value="1"/>
</dbReference>
<feature type="domain" description="Tr-type G" evidence="9">
    <location>
        <begin position="21"/>
        <end position="296"/>
    </location>
</feature>